<evidence type="ECO:0000256" key="2">
    <source>
        <dbReference type="ARBA" id="ARBA00001946"/>
    </source>
</evidence>
<feature type="binding site" evidence="8">
    <location>
        <position position="69"/>
    </location>
    <ligand>
        <name>Mg(2+)</name>
        <dbReference type="ChEBI" id="CHEBI:18420"/>
        <label>1</label>
        <note>catalytic</note>
    </ligand>
</feature>
<keyword evidence="11" id="KW-1185">Reference proteome</keyword>
<evidence type="ECO:0000313" key="11">
    <source>
        <dbReference type="Proteomes" id="UP000244223"/>
    </source>
</evidence>
<sequence length="273" mass="29709">MQPMLTMAVRAAKQAGELIAKAAQQLQFVDIEVEAKGVNDFVTRVDRDAERLILENLRKAYPTHSFQAEECGFIEGTGVGQDWVWIIDPLDGTTNFIHGLPQYAVSIAVQHKGQTEHAVVYNPITEECFSASRGYGTTLNGRRLRVTQRKGLDGALIGTGFPFRPDQHSYLDAYLNAFKAVALQTAGLRRAGAASLDLAFVAAGRLDGFFELGLSPWDMAAGDLLIREAGGMVCDTAGGHNYLKSGNIIAGNIKVMKALVTTVAPHLPEYMRR</sequence>
<dbReference type="OrthoDB" id="9772456at2"/>
<dbReference type="Pfam" id="PF00459">
    <property type="entry name" value="Inositol_P"/>
    <property type="match status" value="1"/>
</dbReference>
<organism evidence="10 11">
    <name type="scientific">Agitococcus lubricus</name>
    <dbReference type="NCBI Taxonomy" id="1077255"/>
    <lineage>
        <taxon>Bacteria</taxon>
        <taxon>Pseudomonadati</taxon>
        <taxon>Pseudomonadota</taxon>
        <taxon>Gammaproteobacteria</taxon>
        <taxon>Moraxellales</taxon>
        <taxon>Moraxellaceae</taxon>
        <taxon>Agitococcus</taxon>
    </lineage>
</organism>
<feature type="binding site" evidence="8">
    <location>
        <position position="90"/>
    </location>
    <ligand>
        <name>Mg(2+)</name>
        <dbReference type="ChEBI" id="CHEBI:18420"/>
        <label>2</label>
    </ligand>
</feature>
<dbReference type="PRINTS" id="PR00377">
    <property type="entry name" value="IMPHPHTASES"/>
</dbReference>
<keyword evidence="7 8" id="KW-0460">Magnesium</keyword>
<keyword evidence="6" id="KW-0805">Transcription regulation</keyword>
<dbReference type="GO" id="GO:0031564">
    <property type="term" value="P:transcription antitermination"/>
    <property type="evidence" value="ECO:0007669"/>
    <property type="project" value="UniProtKB-KW"/>
</dbReference>
<evidence type="ECO:0000256" key="9">
    <source>
        <dbReference type="RuleBase" id="RU364068"/>
    </source>
</evidence>
<gene>
    <name evidence="10" type="ORF">C8N29_102245</name>
</gene>
<feature type="binding site" evidence="8">
    <location>
        <position position="218"/>
    </location>
    <ligand>
        <name>Mg(2+)</name>
        <dbReference type="ChEBI" id="CHEBI:18420"/>
        <label>1</label>
        <note>catalytic</note>
    </ligand>
</feature>
<comment type="catalytic activity">
    <reaction evidence="1 9">
        <text>a myo-inositol phosphate + H2O = myo-inositol + phosphate</text>
        <dbReference type="Rhea" id="RHEA:24056"/>
        <dbReference type="ChEBI" id="CHEBI:15377"/>
        <dbReference type="ChEBI" id="CHEBI:17268"/>
        <dbReference type="ChEBI" id="CHEBI:43474"/>
        <dbReference type="ChEBI" id="CHEBI:84139"/>
        <dbReference type="EC" id="3.1.3.25"/>
    </reaction>
</comment>
<dbReference type="Gene3D" id="3.40.190.80">
    <property type="match status" value="1"/>
</dbReference>
<proteinExistence type="inferred from homology"/>
<evidence type="ECO:0000256" key="8">
    <source>
        <dbReference type="PIRSR" id="PIRSR600760-2"/>
    </source>
</evidence>
<keyword evidence="5 9" id="KW-0378">Hydrolase</keyword>
<dbReference type="GO" id="GO:0008934">
    <property type="term" value="F:inositol monophosphate 1-phosphatase activity"/>
    <property type="evidence" value="ECO:0007669"/>
    <property type="project" value="InterPro"/>
</dbReference>
<dbReference type="GO" id="GO:0007165">
    <property type="term" value="P:signal transduction"/>
    <property type="evidence" value="ECO:0007669"/>
    <property type="project" value="TreeGrafter"/>
</dbReference>
<keyword evidence="6" id="KW-0889">Transcription antitermination</keyword>
<keyword evidence="4 8" id="KW-0479">Metal-binding</keyword>
<evidence type="ECO:0000256" key="4">
    <source>
        <dbReference type="ARBA" id="ARBA00022723"/>
    </source>
</evidence>
<dbReference type="PANTHER" id="PTHR20854:SF4">
    <property type="entry name" value="INOSITOL-1-MONOPHOSPHATASE-RELATED"/>
    <property type="match status" value="1"/>
</dbReference>
<protein>
    <recommendedName>
        <fullName evidence="9">Inositol-1-monophosphatase</fullName>
        <ecNumber evidence="9">3.1.3.25</ecNumber>
    </recommendedName>
</protein>
<comment type="cofactor">
    <cofactor evidence="2 8 9">
        <name>Mg(2+)</name>
        <dbReference type="ChEBI" id="CHEBI:18420"/>
    </cofactor>
</comment>
<dbReference type="GO" id="GO:0046872">
    <property type="term" value="F:metal ion binding"/>
    <property type="evidence" value="ECO:0007669"/>
    <property type="project" value="UniProtKB-KW"/>
</dbReference>
<dbReference type="InterPro" id="IPR000760">
    <property type="entry name" value="Inositol_monophosphatase-like"/>
</dbReference>
<reference evidence="10 11" key="1">
    <citation type="submission" date="2018-04" db="EMBL/GenBank/DDBJ databases">
        <title>Genomic Encyclopedia of Archaeal and Bacterial Type Strains, Phase II (KMG-II): from individual species to whole genera.</title>
        <authorList>
            <person name="Goeker M."/>
        </authorList>
    </citation>
    <scope>NUCLEOTIDE SEQUENCE [LARGE SCALE GENOMIC DNA]</scope>
    <source>
        <strain evidence="10 11">DSM 5822</strain>
    </source>
</reference>
<dbReference type="FunFam" id="3.30.540.10:FF:000003">
    <property type="entry name" value="Inositol-1-monophosphatase"/>
    <property type="match status" value="1"/>
</dbReference>
<name>A0A2T5J2V0_9GAMM</name>
<accession>A0A2T5J2V0</accession>
<evidence type="ECO:0000256" key="5">
    <source>
        <dbReference type="ARBA" id="ARBA00022801"/>
    </source>
</evidence>
<comment type="similarity">
    <text evidence="3 9">Belongs to the inositol monophosphatase superfamily.</text>
</comment>
<feature type="binding site" evidence="8">
    <location>
        <position position="91"/>
    </location>
    <ligand>
        <name>Mg(2+)</name>
        <dbReference type="ChEBI" id="CHEBI:18420"/>
        <label>1</label>
        <note>catalytic</note>
    </ligand>
</feature>
<evidence type="ECO:0000256" key="3">
    <source>
        <dbReference type="ARBA" id="ARBA00009759"/>
    </source>
</evidence>
<dbReference type="GO" id="GO:0046854">
    <property type="term" value="P:phosphatidylinositol phosphate biosynthetic process"/>
    <property type="evidence" value="ECO:0007669"/>
    <property type="project" value="InterPro"/>
</dbReference>
<dbReference type="InterPro" id="IPR022337">
    <property type="entry name" value="Inositol_monophosphatase_SuhB"/>
</dbReference>
<dbReference type="AlphaFoldDB" id="A0A2T5J2V0"/>
<dbReference type="InterPro" id="IPR020550">
    <property type="entry name" value="Inositol_monophosphatase_CS"/>
</dbReference>
<dbReference type="EMBL" id="QAON01000002">
    <property type="protein sequence ID" value="PTQ90845.1"/>
    <property type="molecule type" value="Genomic_DNA"/>
</dbReference>
<evidence type="ECO:0000256" key="6">
    <source>
        <dbReference type="ARBA" id="ARBA00022814"/>
    </source>
</evidence>
<dbReference type="PROSITE" id="PS00630">
    <property type="entry name" value="IMP_2"/>
    <property type="match status" value="1"/>
</dbReference>
<dbReference type="InterPro" id="IPR020583">
    <property type="entry name" value="Inositol_monoP_metal-BS"/>
</dbReference>
<dbReference type="Proteomes" id="UP000244223">
    <property type="component" value="Unassembled WGS sequence"/>
</dbReference>
<evidence type="ECO:0000256" key="7">
    <source>
        <dbReference type="ARBA" id="ARBA00022842"/>
    </source>
</evidence>
<evidence type="ECO:0000313" key="10">
    <source>
        <dbReference type="EMBL" id="PTQ90845.1"/>
    </source>
</evidence>
<dbReference type="InterPro" id="IPR033942">
    <property type="entry name" value="IMPase"/>
</dbReference>
<comment type="caution">
    <text evidence="10">The sequence shown here is derived from an EMBL/GenBank/DDBJ whole genome shotgun (WGS) entry which is preliminary data.</text>
</comment>
<keyword evidence="6" id="KW-0804">Transcription</keyword>
<dbReference type="EC" id="3.1.3.25" evidence="9"/>
<dbReference type="PANTHER" id="PTHR20854">
    <property type="entry name" value="INOSITOL MONOPHOSPHATASE"/>
    <property type="match status" value="1"/>
</dbReference>
<evidence type="ECO:0000256" key="1">
    <source>
        <dbReference type="ARBA" id="ARBA00001033"/>
    </source>
</evidence>
<dbReference type="RefSeq" id="WP_107864685.1">
    <property type="nucleotide sequence ID" value="NZ_QAON01000002.1"/>
</dbReference>
<dbReference type="PRINTS" id="PR01959">
    <property type="entry name" value="SBIMPHPHTASE"/>
</dbReference>
<feature type="binding site" evidence="8">
    <location>
        <position position="88"/>
    </location>
    <ligand>
        <name>Mg(2+)</name>
        <dbReference type="ChEBI" id="CHEBI:18420"/>
        <label>1</label>
        <note>catalytic</note>
    </ligand>
</feature>
<dbReference type="PROSITE" id="PS00629">
    <property type="entry name" value="IMP_1"/>
    <property type="match status" value="1"/>
</dbReference>
<dbReference type="SUPFAM" id="SSF56655">
    <property type="entry name" value="Carbohydrate phosphatase"/>
    <property type="match status" value="1"/>
</dbReference>
<dbReference type="Gene3D" id="3.30.540.10">
    <property type="entry name" value="Fructose-1,6-Bisphosphatase, subunit A, domain 1"/>
    <property type="match status" value="1"/>
</dbReference>
<dbReference type="NCBIfam" id="NF008027">
    <property type="entry name" value="PRK10757.1"/>
    <property type="match status" value="1"/>
</dbReference>
<dbReference type="CDD" id="cd01639">
    <property type="entry name" value="IMPase"/>
    <property type="match status" value="1"/>
</dbReference>
<dbReference type="GO" id="GO:0006020">
    <property type="term" value="P:inositol metabolic process"/>
    <property type="evidence" value="ECO:0007669"/>
    <property type="project" value="TreeGrafter"/>
</dbReference>